<name>A0ABS1S981_9RHOB</name>
<dbReference type="RefSeq" id="WP_202380178.1">
    <property type="nucleotide sequence ID" value="NZ_JBHSUR010000001.1"/>
</dbReference>
<comment type="caution">
    <text evidence="2">The sequence shown here is derived from an EMBL/GenBank/DDBJ whole genome shotgun (WGS) entry which is preliminary data.</text>
</comment>
<evidence type="ECO:0000313" key="2">
    <source>
        <dbReference type="EMBL" id="MBL3674257.1"/>
    </source>
</evidence>
<organism evidence="2 3">
    <name type="scientific">Paracoccus aerius</name>
    <dbReference type="NCBI Taxonomy" id="1915382"/>
    <lineage>
        <taxon>Bacteria</taxon>
        <taxon>Pseudomonadati</taxon>
        <taxon>Pseudomonadota</taxon>
        <taxon>Alphaproteobacteria</taxon>
        <taxon>Rhodobacterales</taxon>
        <taxon>Paracoccaceae</taxon>
        <taxon>Paracoccus</taxon>
    </lineage>
</organism>
<keyword evidence="1" id="KW-0812">Transmembrane</keyword>
<dbReference type="Proteomes" id="UP000644749">
    <property type="component" value="Unassembled WGS sequence"/>
</dbReference>
<feature type="transmembrane region" description="Helical" evidence="1">
    <location>
        <begin position="7"/>
        <end position="28"/>
    </location>
</feature>
<keyword evidence="1" id="KW-1133">Transmembrane helix</keyword>
<protein>
    <submittedName>
        <fullName evidence="2">Uncharacterized protein</fullName>
    </submittedName>
</protein>
<proteinExistence type="predicted"/>
<keyword evidence="1" id="KW-0472">Membrane</keyword>
<sequence length="55" mass="6176">MRIVGDVFIAVLMVILLLIVIYLAIFNWTNLARAGRPKACEAYRSECTAVMQGLF</sequence>
<accession>A0ABS1S981</accession>
<keyword evidence="3" id="KW-1185">Reference proteome</keyword>
<evidence type="ECO:0000313" key="3">
    <source>
        <dbReference type="Proteomes" id="UP000644749"/>
    </source>
</evidence>
<dbReference type="EMBL" id="JAESHT010000010">
    <property type="protein sequence ID" value="MBL3674257.1"/>
    <property type="molecule type" value="Genomic_DNA"/>
</dbReference>
<gene>
    <name evidence="2" type="ORF">JL111_12240</name>
</gene>
<reference evidence="2 3" key="1">
    <citation type="submission" date="2021-01" db="EMBL/GenBank/DDBJ databases">
        <title>011410 draft genome.</title>
        <authorList>
            <person name="Lang L."/>
        </authorList>
    </citation>
    <scope>NUCLEOTIDE SEQUENCE [LARGE SCALE GENOMIC DNA]</scope>
    <source>
        <strain evidence="2 3">KCTC 42845</strain>
    </source>
</reference>
<evidence type="ECO:0000256" key="1">
    <source>
        <dbReference type="SAM" id="Phobius"/>
    </source>
</evidence>